<keyword evidence="7" id="KW-1185">Reference proteome</keyword>
<dbReference type="GO" id="GO:0006952">
    <property type="term" value="P:defense response"/>
    <property type="evidence" value="ECO:0007669"/>
    <property type="project" value="UniProtKB-KW"/>
</dbReference>
<proteinExistence type="predicted"/>
<protein>
    <submittedName>
        <fullName evidence="6">Uncharacterized protein</fullName>
    </submittedName>
</protein>
<evidence type="ECO:0000256" key="2">
    <source>
        <dbReference type="ARBA" id="ARBA00022821"/>
    </source>
</evidence>
<dbReference type="InterPro" id="IPR055414">
    <property type="entry name" value="LRR_R13L4/SHOC2-like"/>
</dbReference>
<dbReference type="OrthoDB" id="1928346at2759"/>
<dbReference type="InterPro" id="IPR012001">
    <property type="entry name" value="Thiamin_PyroP_enz_TPP-bd_dom"/>
</dbReference>
<dbReference type="SUPFAM" id="SSF52058">
    <property type="entry name" value="L domain-like"/>
    <property type="match status" value="1"/>
</dbReference>
<evidence type="ECO:0000259" key="4">
    <source>
        <dbReference type="Pfam" id="PF02776"/>
    </source>
</evidence>
<comment type="caution">
    <text evidence="6">The sequence shown here is derived from an EMBL/GenBank/DDBJ whole genome shotgun (WGS) entry which is preliminary data.</text>
</comment>
<dbReference type="InterPro" id="IPR032675">
    <property type="entry name" value="LRR_dom_sf"/>
</dbReference>
<keyword evidence="1" id="KW-0677">Repeat</keyword>
<reference evidence="6" key="1">
    <citation type="submission" date="2019-11" db="EMBL/GenBank/DDBJ databases">
        <authorList>
            <person name="Liu Y."/>
            <person name="Hou J."/>
            <person name="Li T.-Q."/>
            <person name="Guan C.-H."/>
            <person name="Wu X."/>
            <person name="Wu H.-Z."/>
            <person name="Ling F."/>
            <person name="Zhang R."/>
            <person name="Shi X.-G."/>
            <person name="Ren J.-P."/>
            <person name="Chen E.-F."/>
            <person name="Sun J.-M."/>
        </authorList>
    </citation>
    <scope>NUCLEOTIDE SEQUENCE</scope>
    <source>
        <strain evidence="6">Adult_tree_wgs_1</strain>
        <tissue evidence="6">Leaves</tissue>
    </source>
</reference>
<evidence type="ECO:0000313" key="7">
    <source>
        <dbReference type="Proteomes" id="UP000626092"/>
    </source>
</evidence>
<dbReference type="PANTHER" id="PTHR36766">
    <property type="entry name" value="PLANT BROAD-SPECTRUM MILDEW RESISTANCE PROTEIN RPW8"/>
    <property type="match status" value="1"/>
</dbReference>
<feature type="domain" description="Disease resistance R13L4/SHOC-2-like LRR" evidence="5">
    <location>
        <begin position="120"/>
        <end position="291"/>
    </location>
</feature>
<organism evidence="6 7">
    <name type="scientific">Rhododendron simsii</name>
    <name type="common">Sims's rhododendron</name>
    <dbReference type="NCBI Taxonomy" id="118357"/>
    <lineage>
        <taxon>Eukaryota</taxon>
        <taxon>Viridiplantae</taxon>
        <taxon>Streptophyta</taxon>
        <taxon>Embryophyta</taxon>
        <taxon>Tracheophyta</taxon>
        <taxon>Spermatophyta</taxon>
        <taxon>Magnoliopsida</taxon>
        <taxon>eudicotyledons</taxon>
        <taxon>Gunneridae</taxon>
        <taxon>Pentapetalae</taxon>
        <taxon>asterids</taxon>
        <taxon>Ericales</taxon>
        <taxon>Ericaceae</taxon>
        <taxon>Ericoideae</taxon>
        <taxon>Rhodoreae</taxon>
        <taxon>Rhododendron</taxon>
    </lineage>
</organism>
<dbReference type="GO" id="GO:0030976">
    <property type="term" value="F:thiamine pyrophosphate binding"/>
    <property type="evidence" value="ECO:0007669"/>
    <property type="project" value="InterPro"/>
</dbReference>
<dbReference type="EMBL" id="WJXA01000005">
    <property type="protein sequence ID" value="KAF7142814.1"/>
    <property type="molecule type" value="Genomic_DNA"/>
</dbReference>
<feature type="domain" description="Thiamine pyrophosphate enzyme N-terminal TPP-binding" evidence="4">
    <location>
        <begin position="30"/>
        <end position="91"/>
    </location>
</feature>
<dbReference type="Gene3D" id="3.40.50.970">
    <property type="match status" value="1"/>
</dbReference>
<dbReference type="SUPFAM" id="SSF52518">
    <property type="entry name" value="Thiamin diphosphate-binding fold (THDP-binding)"/>
    <property type="match status" value="1"/>
</dbReference>
<dbReference type="Pfam" id="PF23598">
    <property type="entry name" value="LRR_14"/>
    <property type="match status" value="1"/>
</dbReference>
<gene>
    <name evidence="6" type="ORF">RHSIM_Rhsim05G0073100</name>
</gene>
<dbReference type="Proteomes" id="UP000626092">
    <property type="component" value="Unassembled WGS sequence"/>
</dbReference>
<feature type="region of interest" description="Disordered" evidence="3">
    <location>
        <begin position="1"/>
        <end position="23"/>
    </location>
</feature>
<evidence type="ECO:0000256" key="1">
    <source>
        <dbReference type="ARBA" id="ARBA00022737"/>
    </source>
</evidence>
<evidence type="ECO:0000259" key="5">
    <source>
        <dbReference type="Pfam" id="PF23598"/>
    </source>
</evidence>
<dbReference type="Gene3D" id="3.80.10.10">
    <property type="entry name" value="Ribonuclease Inhibitor"/>
    <property type="match status" value="2"/>
</dbReference>
<sequence length="365" mass="39957">MTKKQKPNPESNHNGSTAPAASAFPSSCGTLGRHLARRLTQIGVRDVFSVLGDFNLTLLDHLIAEPELNLVGCCNELNAGYAANGYARANRVSPYMPNNTMLYVNLFESFHELKSLPNGLAHLKALKLLCIGSCDKLKSLPEEGLRGLESLQHLKMEIHGCPKLVALPEGIKHLKYLQCLLMYGESDFAGLVALPETLQHVPALSDFTGLVALPETLQHVPALQYLHIGGYPTLTSLPNWLGNLTTLQSLTIIHCPKLSSLPASIQRLTKLRILSITYCGPELARRCEKGKGEDWHKIAHIPHVNVDAPAKPKVQCFLFYSAYDSSVFMKLVNNSPPGRDMLGLALAPNSGPKMGPALMSFVYKY</sequence>
<dbReference type="PANTHER" id="PTHR36766:SF42">
    <property type="entry name" value="NB-ARC DOMAIN DISEASE RESISTANCE PROTEIN"/>
    <property type="match status" value="1"/>
</dbReference>
<evidence type="ECO:0000256" key="3">
    <source>
        <dbReference type="SAM" id="MobiDB-lite"/>
    </source>
</evidence>
<keyword evidence="2" id="KW-0611">Plant defense</keyword>
<dbReference type="InterPro" id="IPR029061">
    <property type="entry name" value="THDP-binding"/>
</dbReference>
<name>A0A834GWW9_RHOSS</name>
<dbReference type="AlphaFoldDB" id="A0A834GWW9"/>
<evidence type="ECO:0000313" key="6">
    <source>
        <dbReference type="EMBL" id="KAF7142814.1"/>
    </source>
</evidence>
<dbReference type="Pfam" id="PF02776">
    <property type="entry name" value="TPP_enzyme_N"/>
    <property type="match status" value="1"/>
</dbReference>
<accession>A0A834GWW9</accession>